<proteinExistence type="predicted"/>
<organism evidence="2 3">
    <name type="scientific">Marinicella sediminis</name>
    <dbReference type="NCBI Taxonomy" id="1792834"/>
    <lineage>
        <taxon>Bacteria</taxon>
        <taxon>Pseudomonadati</taxon>
        <taxon>Pseudomonadota</taxon>
        <taxon>Gammaproteobacteria</taxon>
        <taxon>Lysobacterales</taxon>
        <taxon>Marinicellaceae</taxon>
        <taxon>Marinicella</taxon>
    </lineage>
</organism>
<sequence>MTAWNLKKILGDLHEEIQSNLSRARSSIGHPGEKGDVSEDIWLELFQEYLPARYHALKAHVVDSEGTFSNQIDVVIFDRQYSPFIHKFQNSTVIPAESVYAVFEAKQTMNAGLVDYAHKKIASVRRLNRTSLPIPHAGGEYPAKPPFHIIGGLLCLESDWKPPFGDSFHNSINNGGDGSLDLGCVAAHGFYHRDTKSDQYVVDMERKSATGFLFKLISQLQLAGTVPMIDVEAYAKWLTD</sequence>
<dbReference type="RefSeq" id="WP_077409906.1">
    <property type="nucleotide sequence ID" value="NZ_JBHRTS010000002.1"/>
</dbReference>
<accession>A0ABV7JAG0</accession>
<name>A0ABV7JAG0_9GAMM</name>
<dbReference type="EMBL" id="JBHRTS010000002">
    <property type="protein sequence ID" value="MFC3193223.1"/>
    <property type="molecule type" value="Genomic_DNA"/>
</dbReference>
<gene>
    <name evidence="2" type="ORF">ACFODZ_03100</name>
</gene>
<evidence type="ECO:0000259" key="1">
    <source>
        <dbReference type="Pfam" id="PF20247"/>
    </source>
</evidence>
<evidence type="ECO:0000313" key="3">
    <source>
        <dbReference type="Proteomes" id="UP001595533"/>
    </source>
</evidence>
<comment type="caution">
    <text evidence="2">The sequence shown here is derived from an EMBL/GenBank/DDBJ whole genome shotgun (WGS) entry which is preliminary data.</text>
</comment>
<dbReference type="InterPro" id="IPR046537">
    <property type="entry name" value="DUF6602"/>
</dbReference>
<feature type="domain" description="DUF6602" evidence="1">
    <location>
        <begin position="23"/>
        <end position="127"/>
    </location>
</feature>
<dbReference type="Pfam" id="PF20247">
    <property type="entry name" value="DUF6602"/>
    <property type="match status" value="1"/>
</dbReference>
<reference evidence="3" key="1">
    <citation type="journal article" date="2019" name="Int. J. Syst. Evol. Microbiol.">
        <title>The Global Catalogue of Microorganisms (GCM) 10K type strain sequencing project: providing services to taxonomists for standard genome sequencing and annotation.</title>
        <authorList>
            <consortium name="The Broad Institute Genomics Platform"/>
            <consortium name="The Broad Institute Genome Sequencing Center for Infectious Disease"/>
            <person name="Wu L."/>
            <person name="Ma J."/>
        </authorList>
    </citation>
    <scope>NUCLEOTIDE SEQUENCE [LARGE SCALE GENOMIC DNA]</scope>
    <source>
        <strain evidence="3">KCTC 42953</strain>
    </source>
</reference>
<dbReference type="Proteomes" id="UP001595533">
    <property type="component" value="Unassembled WGS sequence"/>
</dbReference>
<protein>
    <submittedName>
        <fullName evidence="2">DUF6602 domain-containing protein</fullName>
    </submittedName>
</protein>
<keyword evidence="3" id="KW-1185">Reference proteome</keyword>
<dbReference type="CDD" id="cd21411">
    <property type="entry name" value="NucC"/>
    <property type="match status" value="1"/>
</dbReference>
<evidence type="ECO:0000313" key="2">
    <source>
        <dbReference type="EMBL" id="MFC3193223.1"/>
    </source>
</evidence>